<dbReference type="InterPro" id="IPR002048">
    <property type="entry name" value="EF_hand_dom"/>
</dbReference>
<organism evidence="4 5">
    <name type="scientific">Zobellia uliginosa</name>
    <dbReference type="NCBI Taxonomy" id="143224"/>
    <lineage>
        <taxon>Bacteria</taxon>
        <taxon>Pseudomonadati</taxon>
        <taxon>Bacteroidota</taxon>
        <taxon>Flavobacteriia</taxon>
        <taxon>Flavobacteriales</taxon>
        <taxon>Flavobacteriaceae</taxon>
        <taxon>Zobellia</taxon>
    </lineage>
</organism>
<evidence type="ECO:0000259" key="3">
    <source>
        <dbReference type="PROSITE" id="PS50222"/>
    </source>
</evidence>
<evidence type="ECO:0000256" key="2">
    <source>
        <dbReference type="SAM" id="SignalP"/>
    </source>
</evidence>
<dbReference type="InterPro" id="IPR011992">
    <property type="entry name" value="EF-hand-dom_pair"/>
</dbReference>
<reference evidence="4 5" key="1">
    <citation type="submission" date="2017-01" db="EMBL/GenBank/DDBJ databases">
        <authorList>
            <person name="Varghese N."/>
            <person name="Submissions S."/>
        </authorList>
    </citation>
    <scope>NUCLEOTIDE SEQUENCE [LARGE SCALE GENOMIC DNA]</scope>
    <source>
        <strain evidence="4 5">DSM 2061</strain>
    </source>
</reference>
<keyword evidence="5" id="KW-1185">Reference proteome</keyword>
<evidence type="ECO:0000256" key="1">
    <source>
        <dbReference type="SAM" id="MobiDB-lite"/>
    </source>
</evidence>
<comment type="caution">
    <text evidence="4">The sequence shown here is derived from an EMBL/GenBank/DDBJ whole genome shotgun (WGS) entry which is preliminary data.</text>
</comment>
<dbReference type="EMBL" id="FTOB01000004">
    <property type="protein sequence ID" value="SIS84637.1"/>
    <property type="molecule type" value="Genomic_DNA"/>
</dbReference>
<feature type="signal peptide" evidence="2">
    <location>
        <begin position="1"/>
        <end position="25"/>
    </location>
</feature>
<dbReference type="SUPFAM" id="SSF47473">
    <property type="entry name" value="EF-hand"/>
    <property type="match status" value="1"/>
</dbReference>
<dbReference type="InterPro" id="IPR018247">
    <property type="entry name" value="EF_Hand_1_Ca_BS"/>
</dbReference>
<name>A0ABY1KVV5_9FLAO</name>
<dbReference type="Proteomes" id="UP000185728">
    <property type="component" value="Unassembled WGS sequence"/>
</dbReference>
<feature type="region of interest" description="Disordered" evidence="1">
    <location>
        <begin position="42"/>
        <end position="64"/>
    </location>
</feature>
<sequence>MKKNVIHNTLALSIFMLMTATAAFAQEKKGQEPPSATELLKQMDKDEDGRLSKEEIKGPLKNDFSKIDTNEDGYLSLDELKKAPKPQRRKKQ</sequence>
<dbReference type="Gene3D" id="1.10.238.10">
    <property type="entry name" value="EF-hand"/>
    <property type="match status" value="1"/>
</dbReference>
<proteinExistence type="predicted"/>
<dbReference type="RefSeq" id="WP_083690483.1">
    <property type="nucleotide sequence ID" value="NZ_FTOB01000004.1"/>
</dbReference>
<evidence type="ECO:0000313" key="5">
    <source>
        <dbReference type="Proteomes" id="UP000185728"/>
    </source>
</evidence>
<protein>
    <submittedName>
        <fullName evidence="4">EF hand</fullName>
    </submittedName>
</protein>
<evidence type="ECO:0000313" key="4">
    <source>
        <dbReference type="EMBL" id="SIS84637.1"/>
    </source>
</evidence>
<feature type="chain" id="PRO_5046603101" evidence="2">
    <location>
        <begin position="26"/>
        <end position="92"/>
    </location>
</feature>
<gene>
    <name evidence="4" type="ORF">SAMN05421766_104343</name>
</gene>
<dbReference type="Pfam" id="PF13202">
    <property type="entry name" value="EF-hand_5"/>
    <property type="match status" value="2"/>
</dbReference>
<dbReference type="PROSITE" id="PS50222">
    <property type="entry name" value="EF_HAND_2"/>
    <property type="match status" value="1"/>
</dbReference>
<keyword evidence="2" id="KW-0732">Signal</keyword>
<accession>A0ABY1KVV5</accession>
<feature type="domain" description="EF-hand" evidence="3">
    <location>
        <begin position="55"/>
        <end position="90"/>
    </location>
</feature>
<dbReference type="PROSITE" id="PS00018">
    <property type="entry name" value="EF_HAND_1"/>
    <property type="match status" value="1"/>
</dbReference>